<evidence type="ECO:0000256" key="2">
    <source>
        <dbReference type="SAM" id="SignalP"/>
    </source>
</evidence>
<dbReference type="SUPFAM" id="SSF47699">
    <property type="entry name" value="Bifunctional inhibitor/lipid-transfer protein/seed storage 2S albumin"/>
    <property type="match status" value="1"/>
</dbReference>
<organism evidence="3 4">
    <name type="scientific">Datura stramonium</name>
    <name type="common">Jimsonweed</name>
    <name type="synonym">Common thornapple</name>
    <dbReference type="NCBI Taxonomy" id="4076"/>
    <lineage>
        <taxon>Eukaryota</taxon>
        <taxon>Viridiplantae</taxon>
        <taxon>Streptophyta</taxon>
        <taxon>Embryophyta</taxon>
        <taxon>Tracheophyta</taxon>
        <taxon>Spermatophyta</taxon>
        <taxon>Magnoliopsida</taxon>
        <taxon>eudicotyledons</taxon>
        <taxon>Gunneridae</taxon>
        <taxon>Pentapetalae</taxon>
        <taxon>asterids</taxon>
        <taxon>lamiids</taxon>
        <taxon>Solanales</taxon>
        <taxon>Solanaceae</taxon>
        <taxon>Solanoideae</taxon>
        <taxon>Datureae</taxon>
        <taxon>Datura</taxon>
    </lineage>
</organism>
<proteinExistence type="inferred from homology"/>
<gene>
    <name evidence="3" type="ORF">HAX54_003903</name>
</gene>
<dbReference type="InterPro" id="IPR036312">
    <property type="entry name" value="Bifun_inhib/LTP/seed_sf"/>
</dbReference>
<feature type="chain" id="PRO_5045679756" description="Bifunctional inhibitor/plant lipid transfer protein/seed storage helical domain-containing protein" evidence="2">
    <location>
        <begin position="24"/>
        <end position="156"/>
    </location>
</feature>
<comment type="caution">
    <text evidence="3">The sequence shown here is derived from an EMBL/GenBank/DDBJ whole genome shotgun (WGS) entry which is preliminary data.</text>
</comment>
<evidence type="ECO:0008006" key="5">
    <source>
        <dbReference type="Google" id="ProtNLM"/>
    </source>
</evidence>
<dbReference type="Proteomes" id="UP000823775">
    <property type="component" value="Unassembled WGS sequence"/>
</dbReference>
<keyword evidence="4" id="KW-1185">Reference proteome</keyword>
<dbReference type="InterPro" id="IPR000528">
    <property type="entry name" value="Plant_nsLTP"/>
</dbReference>
<name>A0ABS8T766_DATST</name>
<dbReference type="PANTHER" id="PTHR33076">
    <property type="entry name" value="NON-SPECIFIC LIPID-TRANSFER PROTEIN 2-RELATED"/>
    <property type="match status" value="1"/>
</dbReference>
<dbReference type="Gene3D" id="1.10.110.10">
    <property type="entry name" value="Plant lipid-transfer and hydrophobic proteins"/>
    <property type="match status" value="1"/>
</dbReference>
<keyword evidence="2" id="KW-0732">Signal</keyword>
<sequence>MAVKKNLLAFVAIIRIISPCYYASRSEFVDDPICDEVHAGFAYCEVYVDGIASNPTRECCDNLLALNVRVKYEHSGVRRYCCCIESFCSSHLHPPYLQSRILNMTEICGIHLSFPISERMDCSESWRFSPERTYTANSRLNLVHLGVAVLPTFLGN</sequence>
<comment type="similarity">
    <text evidence="1">Belongs to the plant LTP family.</text>
</comment>
<evidence type="ECO:0000313" key="3">
    <source>
        <dbReference type="EMBL" id="MCD7466860.1"/>
    </source>
</evidence>
<dbReference type="EMBL" id="JACEIK010001178">
    <property type="protein sequence ID" value="MCD7466860.1"/>
    <property type="molecule type" value="Genomic_DNA"/>
</dbReference>
<reference evidence="3 4" key="1">
    <citation type="journal article" date="2021" name="BMC Genomics">
        <title>Datura genome reveals duplications of psychoactive alkaloid biosynthetic genes and high mutation rate following tissue culture.</title>
        <authorList>
            <person name="Rajewski A."/>
            <person name="Carter-House D."/>
            <person name="Stajich J."/>
            <person name="Litt A."/>
        </authorList>
    </citation>
    <scope>NUCLEOTIDE SEQUENCE [LARGE SCALE GENOMIC DNA]</scope>
    <source>
        <strain evidence="3">AR-01</strain>
    </source>
</reference>
<accession>A0ABS8T766</accession>
<protein>
    <recommendedName>
        <fullName evidence="5">Bifunctional inhibitor/plant lipid transfer protein/seed storage helical domain-containing protein</fullName>
    </recommendedName>
</protein>
<evidence type="ECO:0000313" key="4">
    <source>
        <dbReference type="Proteomes" id="UP000823775"/>
    </source>
</evidence>
<feature type="signal peptide" evidence="2">
    <location>
        <begin position="1"/>
        <end position="23"/>
    </location>
</feature>
<evidence type="ECO:0000256" key="1">
    <source>
        <dbReference type="ARBA" id="ARBA00009748"/>
    </source>
</evidence>